<dbReference type="AlphaFoldDB" id="A0A1N7F262"/>
<keyword evidence="2" id="KW-1185">Reference proteome</keyword>
<dbReference type="Proteomes" id="UP000186914">
    <property type="component" value="Unassembled WGS sequence"/>
</dbReference>
<reference evidence="2" key="1">
    <citation type="submission" date="2017-01" db="EMBL/GenBank/DDBJ databases">
        <authorList>
            <person name="Varghese N."/>
            <person name="Submissions S."/>
        </authorList>
    </citation>
    <scope>NUCLEOTIDE SEQUENCE [LARGE SCALE GENOMIC DNA]</scope>
    <source>
        <strain evidence="2">CGMCC 1.7737</strain>
    </source>
</reference>
<dbReference type="Pfam" id="PF13376">
    <property type="entry name" value="OmdA"/>
    <property type="match status" value="1"/>
</dbReference>
<dbReference type="InterPro" id="IPR015018">
    <property type="entry name" value="DUF1905"/>
</dbReference>
<organism evidence="1 2">
    <name type="scientific">Haladaptatus litoreus</name>
    <dbReference type="NCBI Taxonomy" id="553468"/>
    <lineage>
        <taxon>Archaea</taxon>
        <taxon>Methanobacteriati</taxon>
        <taxon>Methanobacteriota</taxon>
        <taxon>Stenosarchaea group</taxon>
        <taxon>Halobacteria</taxon>
        <taxon>Halobacteriales</taxon>
        <taxon>Haladaptataceae</taxon>
        <taxon>Haladaptatus</taxon>
    </lineage>
</organism>
<evidence type="ECO:0008006" key="3">
    <source>
        <dbReference type="Google" id="ProtNLM"/>
    </source>
</evidence>
<evidence type="ECO:0000313" key="1">
    <source>
        <dbReference type="EMBL" id="SIR94463.1"/>
    </source>
</evidence>
<dbReference type="InterPro" id="IPR037079">
    <property type="entry name" value="AF2212/PG0164-like_sf"/>
</dbReference>
<dbReference type="OrthoDB" id="382946at2157"/>
<name>A0A1N7F262_9EURY</name>
<proteinExistence type="predicted"/>
<gene>
    <name evidence="1" type="ORF">SAMN05421858_4738</name>
</gene>
<evidence type="ECO:0000313" key="2">
    <source>
        <dbReference type="Proteomes" id="UP000186914"/>
    </source>
</evidence>
<dbReference type="RefSeq" id="WP_076433157.1">
    <property type="nucleotide sequence ID" value="NZ_FTNO01000007.1"/>
</dbReference>
<dbReference type="Pfam" id="PF08922">
    <property type="entry name" value="DUF1905"/>
    <property type="match status" value="1"/>
</dbReference>
<dbReference type="Gene3D" id="2.40.30.100">
    <property type="entry name" value="AF2212/PG0164-like"/>
    <property type="match status" value="1"/>
</dbReference>
<sequence length="181" mass="20378">MSKSNINFTAQLVTIGSRTVLRLPEHASEKLPSRGMVMGRGTINGFHFQTPLEPDGEGSHWFEVDKSMRENAGADVGDTVTLEIEPISDWPEPTVPADLENAFADHPEAQTLWNDITTKARWEYIRWIRSAKKSETRERRIETACSKLEDGQRRPCCFDSSSCTVPDISKSGVLIEPMENR</sequence>
<accession>A0A1N7F262</accession>
<dbReference type="SUPFAM" id="SSF141694">
    <property type="entry name" value="AF2212/PG0164-like"/>
    <property type="match status" value="1"/>
</dbReference>
<protein>
    <recommendedName>
        <fullName evidence="3">Bacteriocin-protection, YdeI or OmpD-Associated</fullName>
    </recommendedName>
</protein>
<dbReference type="EMBL" id="FTNO01000007">
    <property type="protein sequence ID" value="SIR94463.1"/>
    <property type="molecule type" value="Genomic_DNA"/>
</dbReference>